<dbReference type="GO" id="GO:0051539">
    <property type="term" value="F:4 iron, 4 sulfur cluster binding"/>
    <property type="evidence" value="ECO:0007669"/>
    <property type="project" value="UniProtKB-KW"/>
</dbReference>
<gene>
    <name evidence="9" type="ORF">KIPB_000990</name>
</gene>
<keyword evidence="5" id="KW-0411">Iron-sulfur</keyword>
<dbReference type="InterPro" id="IPR039661">
    <property type="entry name" value="ELP3"/>
</dbReference>
<keyword evidence="2" id="KW-0949">S-adenosyl-L-methionine</keyword>
<evidence type="ECO:0000259" key="7">
    <source>
        <dbReference type="Pfam" id="PF16199"/>
    </source>
</evidence>
<dbReference type="InterPro" id="IPR032432">
    <property type="entry name" value="Radical_SAM_C"/>
</dbReference>
<dbReference type="PANTHER" id="PTHR11135:SF0">
    <property type="entry name" value="ELONGATOR COMPLEX PROTEIN 3"/>
    <property type="match status" value="1"/>
</dbReference>
<evidence type="ECO:0000313" key="10">
    <source>
        <dbReference type="Proteomes" id="UP000265618"/>
    </source>
</evidence>
<evidence type="ECO:0000313" key="9">
    <source>
        <dbReference type="EMBL" id="GIQ80227.1"/>
    </source>
</evidence>
<feature type="region of interest" description="Disordered" evidence="6">
    <location>
        <begin position="465"/>
        <end position="512"/>
    </location>
</feature>
<dbReference type="GO" id="GO:0033588">
    <property type="term" value="C:elongator holoenzyme complex"/>
    <property type="evidence" value="ECO:0007669"/>
    <property type="project" value="TreeGrafter"/>
</dbReference>
<dbReference type="Pfam" id="PF23613">
    <property type="entry name" value="ELP3_N"/>
    <property type="match status" value="1"/>
</dbReference>
<feature type="region of interest" description="Disordered" evidence="6">
    <location>
        <begin position="386"/>
        <end position="418"/>
    </location>
</feature>
<feature type="domain" description="ELP3-like N-terminal" evidence="8">
    <location>
        <begin position="46"/>
        <end position="117"/>
    </location>
</feature>
<keyword evidence="4" id="KW-0408">Iron</keyword>
<accession>A0A9K3CQ09</accession>
<evidence type="ECO:0000256" key="5">
    <source>
        <dbReference type="ARBA" id="ARBA00023014"/>
    </source>
</evidence>
<dbReference type="InterPro" id="IPR056591">
    <property type="entry name" value="ELP3-like_N"/>
</dbReference>
<dbReference type="EMBL" id="BDIP01000127">
    <property type="protein sequence ID" value="GIQ80227.1"/>
    <property type="molecule type" value="Genomic_DNA"/>
</dbReference>
<dbReference type="Proteomes" id="UP000265618">
    <property type="component" value="Unassembled WGS sequence"/>
</dbReference>
<dbReference type="GO" id="GO:0005634">
    <property type="term" value="C:nucleus"/>
    <property type="evidence" value="ECO:0007669"/>
    <property type="project" value="TreeGrafter"/>
</dbReference>
<feature type="compositionally biased region" description="Basic and acidic residues" evidence="6">
    <location>
        <begin position="386"/>
        <end position="406"/>
    </location>
</feature>
<dbReference type="AlphaFoldDB" id="A0A9K3CQ09"/>
<dbReference type="Pfam" id="PF16199">
    <property type="entry name" value="Radical_SAM_C"/>
    <property type="match status" value="1"/>
</dbReference>
<feature type="domain" description="Radical SAM C-terminal extension" evidence="7">
    <location>
        <begin position="283"/>
        <end position="357"/>
    </location>
</feature>
<dbReference type="InterPro" id="IPR016181">
    <property type="entry name" value="Acyl_CoA_acyltransferase"/>
</dbReference>
<reference evidence="9 10" key="1">
    <citation type="journal article" date="2018" name="PLoS ONE">
        <title>The draft genome of Kipferlia bialata reveals reductive genome evolution in fornicate parasites.</title>
        <authorList>
            <person name="Tanifuji G."/>
            <person name="Takabayashi S."/>
            <person name="Kume K."/>
            <person name="Takagi M."/>
            <person name="Nakayama T."/>
            <person name="Kamikawa R."/>
            <person name="Inagaki Y."/>
            <person name="Hashimoto T."/>
        </authorList>
    </citation>
    <scope>NUCLEOTIDE SEQUENCE [LARGE SCALE GENOMIC DNA]</scope>
    <source>
        <strain evidence="9">NY0173</strain>
    </source>
</reference>
<organism evidence="9 10">
    <name type="scientific">Kipferlia bialata</name>
    <dbReference type="NCBI Taxonomy" id="797122"/>
    <lineage>
        <taxon>Eukaryota</taxon>
        <taxon>Metamonada</taxon>
        <taxon>Carpediemonas-like organisms</taxon>
        <taxon>Kipferlia</taxon>
    </lineage>
</organism>
<evidence type="ECO:0008006" key="11">
    <source>
        <dbReference type="Google" id="ProtNLM"/>
    </source>
</evidence>
<evidence type="ECO:0000256" key="2">
    <source>
        <dbReference type="ARBA" id="ARBA00022691"/>
    </source>
</evidence>
<name>A0A9K3CQ09_9EUKA</name>
<sequence length="604" mass="67911">MGKGSNGSARKKRRAARDAADGTAPHPESGVVGGKGDKTTQQGSHMMALSLICNRLLQTYKETGTLTTRSVAEARSQASQQYGLHVIPKVTEVLGALPPHFRDTLAPYLLSKPVRTASGVAVVAVMCKPHRCPHEASTGSNCMYCAGGPDSDFTYSSQSYTGFEPTSMRAIRARYNPRIQASERIAQLQSMGHPTDKIEYVVMGGTFMCLASKYRDTFIAALHDALSGRESRGVEEATSYSEHARHRPVGMTIETRPDYCLPDQRERDIQGFRELMESGRYRPDGLKLYPTLVIRGTTLYRQWYQGKYKGFTTQELISLLAAVFALSPPWLRVFRVMRDIPLPLVSSGADYANLREQALALLRHRYNRPTLEIRAREGGIRQRMDKELDTKRASFQDEREHGRVEEREEEDKEQWRQPDAELRRRDYWAHGGWETFLSYEVVHNDQPPTLLGLLRLRRIPHTDTQTQLPVPTLTPTPPREETVPVSSACPIDRHRPRAGQTPPFGPRDHTRPELRGKVSMVRELHVYGAATSVNSRDGVGRDASGVARVQHSGVGRMLLAEGERISREEHNAEKIAIISGVGVRQYYRKMGYTRDGPYMSKMLV</sequence>
<feature type="region of interest" description="Disordered" evidence="6">
    <location>
        <begin position="1"/>
        <end position="41"/>
    </location>
</feature>
<evidence type="ECO:0000256" key="6">
    <source>
        <dbReference type="SAM" id="MobiDB-lite"/>
    </source>
</evidence>
<dbReference type="PANTHER" id="PTHR11135">
    <property type="entry name" value="HISTONE ACETYLTRANSFERASE-RELATED"/>
    <property type="match status" value="1"/>
</dbReference>
<proteinExistence type="predicted"/>
<evidence type="ECO:0000259" key="8">
    <source>
        <dbReference type="Pfam" id="PF23613"/>
    </source>
</evidence>
<evidence type="ECO:0000256" key="4">
    <source>
        <dbReference type="ARBA" id="ARBA00023004"/>
    </source>
</evidence>
<dbReference type="SUPFAM" id="SSF55729">
    <property type="entry name" value="Acyl-CoA N-acyltransferases (Nat)"/>
    <property type="match status" value="1"/>
</dbReference>
<protein>
    <recommendedName>
        <fullName evidence="11">Elongator complex protein 3</fullName>
    </recommendedName>
</protein>
<dbReference type="GO" id="GO:0002926">
    <property type="term" value="P:tRNA wobble base 5-methoxycarbonylmethyl-2-thiouridinylation"/>
    <property type="evidence" value="ECO:0007669"/>
    <property type="project" value="TreeGrafter"/>
</dbReference>
<dbReference type="OrthoDB" id="10265243at2759"/>
<keyword evidence="3" id="KW-0479">Metal-binding</keyword>
<dbReference type="GO" id="GO:0005737">
    <property type="term" value="C:cytoplasm"/>
    <property type="evidence" value="ECO:0007669"/>
    <property type="project" value="TreeGrafter"/>
</dbReference>
<keyword evidence="10" id="KW-1185">Reference proteome</keyword>
<dbReference type="GO" id="GO:0046872">
    <property type="term" value="F:metal ion binding"/>
    <property type="evidence" value="ECO:0007669"/>
    <property type="project" value="UniProtKB-KW"/>
</dbReference>
<evidence type="ECO:0000256" key="3">
    <source>
        <dbReference type="ARBA" id="ARBA00022723"/>
    </source>
</evidence>
<evidence type="ECO:0000256" key="1">
    <source>
        <dbReference type="ARBA" id="ARBA00022485"/>
    </source>
</evidence>
<comment type="caution">
    <text evidence="9">The sequence shown here is derived from an EMBL/GenBank/DDBJ whole genome shotgun (WGS) entry which is preliminary data.</text>
</comment>
<keyword evidence="1" id="KW-0004">4Fe-4S</keyword>